<dbReference type="STRING" id="1075417.SAMN05421823_103642"/>
<feature type="transmembrane region" description="Helical" evidence="2">
    <location>
        <begin position="57"/>
        <end position="79"/>
    </location>
</feature>
<feature type="compositionally biased region" description="Basic residues" evidence="1">
    <location>
        <begin position="7"/>
        <end position="18"/>
    </location>
</feature>
<dbReference type="PANTHER" id="PTHR35519:SF2">
    <property type="entry name" value="PH DOMAIN PROTEIN"/>
    <property type="match status" value="1"/>
</dbReference>
<dbReference type="Proteomes" id="UP000198510">
    <property type="component" value="Unassembled WGS sequence"/>
</dbReference>
<feature type="region of interest" description="Disordered" evidence="1">
    <location>
        <begin position="1"/>
        <end position="22"/>
    </location>
</feature>
<dbReference type="EMBL" id="FNFO01000003">
    <property type="protein sequence ID" value="SDK82108.1"/>
    <property type="molecule type" value="Genomic_DNA"/>
</dbReference>
<evidence type="ECO:0000313" key="3">
    <source>
        <dbReference type="EMBL" id="SDK82108.1"/>
    </source>
</evidence>
<dbReference type="InterPro" id="IPR025187">
    <property type="entry name" value="DUF4112"/>
</dbReference>
<evidence type="ECO:0000313" key="4">
    <source>
        <dbReference type="Proteomes" id="UP000198510"/>
    </source>
</evidence>
<reference evidence="3 4" key="1">
    <citation type="submission" date="2016-10" db="EMBL/GenBank/DDBJ databases">
        <authorList>
            <person name="de Groot N.N."/>
        </authorList>
    </citation>
    <scope>NUCLEOTIDE SEQUENCE [LARGE SCALE GENOMIC DNA]</scope>
    <source>
        <strain evidence="3 4">DSM 25186</strain>
    </source>
</reference>
<evidence type="ECO:0000256" key="2">
    <source>
        <dbReference type="SAM" id="Phobius"/>
    </source>
</evidence>
<keyword evidence="2" id="KW-1133">Transmembrane helix</keyword>
<protein>
    <recommendedName>
        <fullName evidence="5">DUF4112 domain-containing protein</fullName>
    </recommendedName>
</protein>
<keyword evidence="2" id="KW-0472">Membrane</keyword>
<sequence>MEPLTYKKPHTASSRHTRTAGGPSALRHLGWIEKTTKLLDTAFRIPGTNFRFGLDPLLGLIPGAGDLISFGFSGALLLAMARHGASQKLVIKMLGNILLDATIGAIPILGDIFDATYKANYRNLQLLREYHEEGKHQGSGKGILVIAGLGLLGILALIVWGIWEIAEAIFS</sequence>
<name>A0A1G9F183_9BACT</name>
<accession>A0A1G9F183</accession>
<dbReference type="OrthoDB" id="513552at2"/>
<dbReference type="Pfam" id="PF13430">
    <property type="entry name" value="DUF4112"/>
    <property type="match status" value="1"/>
</dbReference>
<evidence type="ECO:0000256" key="1">
    <source>
        <dbReference type="SAM" id="MobiDB-lite"/>
    </source>
</evidence>
<gene>
    <name evidence="3" type="ORF">SAMN05421823_103642</name>
</gene>
<proteinExistence type="predicted"/>
<dbReference type="AlphaFoldDB" id="A0A1G9F183"/>
<dbReference type="PANTHER" id="PTHR35519">
    <property type="entry name" value="MEMBRANE PROTEINS"/>
    <property type="match status" value="1"/>
</dbReference>
<keyword evidence="2" id="KW-0812">Transmembrane</keyword>
<evidence type="ECO:0008006" key="5">
    <source>
        <dbReference type="Google" id="ProtNLM"/>
    </source>
</evidence>
<dbReference type="RefSeq" id="WP_089681634.1">
    <property type="nucleotide sequence ID" value="NZ_FNFO01000003.1"/>
</dbReference>
<organism evidence="3 4">
    <name type="scientific">Catalinimonas alkaloidigena</name>
    <dbReference type="NCBI Taxonomy" id="1075417"/>
    <lineage>
        <taxon>Bacteria</taxon>
        <taxon>Pseudomonadati</taxon>
        <taxon>Bacteroidota</taxon>
        <taxon>Cytophagia</taxon>
        <taxon>Cytophagales</taxon>
        <taxon>Catalimonadaceae</taxon>
        <taxon>Catalinimonas</taxon>
    </lineage>
</organism>
<feature type="transmembrane region" description="Helical" evidence="2">
    <location>
        <begin position="143"/>
        <end position="163"/>
    </location>
</feature>
<keyword evidence="4" id="KW-1185">Reference proteome</keyword>